<keyword evidence="2" id="KW-1185">Reference proteome</keyword>
<sequence>MCFVDIMNDLPNFSFYVQGLSDLAHPENYSRNREVFTTCIEELCKTFCTSPCTQTLELVTETTRNLVSLKGVVGQVDRTLQRIRNLTLPDQTKKNITRMGRARRGVAVIALFLRSLNGDEHHASLLVFDGYTRTQHFFNPWGYRNHWMNEAFARKSPLVEGFRVSSVMEDAWPTEPISLQYLYDNNGIANGGGNCVLYCIVVAAMCLRYQKGNPKEMADIFMEVSTSAATASLRKSIRGLQMRKLYFWVNSLNANVVLDTLSDLPGIIFPAPTNPLDTRCGVYCPKRQRYCKRRRCPEDIFCWQHRHLIRNNHARGSNRRRCVAPQAKCRALV</sequence>
<organism evidence="1 2">
    <name type="scientific">Feldmannia species virus</name>
    <dbReference type="NCBI Taxonomy" id="39420"/>
    <lineage>
        <taxon>Viruses</taxon>
        <taxon>Varidnaviria</taxon>
        <taxon>Bamfordvirae</taxon>
        <taxon>Nucleocytoviricota</taxon>
        <taxon>Megaviricetes</taxon>
        <taxon>Algavirales</taxon>
        <taxon>Phycodnaviridae</taxon>
        <taxon>Phaeovirus</taxon>
        <taxon>Phaeovirus feldmanniae</taxon>
    </lineage>
</organism>
<reference evidence="1 2" key="1">
    <citation type="journal article" date="2009" name="Virology">
        <title>Genomic analysis of the smallest giant virus--Feldmannia sp. virus 158.</title>
        <authorList>
            <person name="Schroeder D.C."/>
            <person name="Park Y."/>
            <person name="Yoon H.M."/>
            <person name="Lee Y.S."/>
            <person name="Kang S.W."/>
            <person name="Meints R.H."/>
            <person name="Ivey R.G."/>
            <person name="Choi T.J."/>
        </authorList>
    </citation>
    <scope>NUCLEOTIDE SEQUENCE [LARGE SCALE GENOMIC DNA]</scope>
    <source>
        <strain evidence="1">FsV-158</strain>
    </source>
</reference>
<dbReference type="RefSeq" id="YP_002154688.1">
    <property type="nucleotide sequence ID" value="NC_011183.1"/>
</dbReference>
<dbReference type="KEGG" id="vg:6804849"/>
<proteinExistence type="predicted"/>
<accession>B5LWF5</accession>
<evidence type="ECO:0000313" key="2">
    <source>
        <dbReference type="Proteomes" id="UP000204092"/>
    </source>
</evidence>
<dbReference type="OrthoDB" id="35936at10239"/>
<dbReference type="GeneID" id="6804849"/>
<evidence type="ECO:0000313" key="1">
    <source>
        <dbReference type="EMBL" id="ACH46818.1"/>
    </source>
</evidence>
<name>B5LWF5_9PHYC</name>
<dbReference type="Proteomes" id="UP000204092">
    <property type="component" value="Segment"/>
</dbReference>
<dbReference type="EMBL" id="EU916176">
    <property type="protein sequence ID" value="ACH46818.1"/>
    <property type="molecule type" value="Genomic_DNA"/>
</dbReference>
<protein>
    <submittedName>
        <fullName evidence="1">Uncharacterized protein</fullName>
    </submittedName>
</protein>